<organism evidence="2 3">
    <name type="scientific">Basilea psittacipulmonis DSM 24701</name>
    <dbReference type="NCBI Taxonomy" id="1072685"/>
    <lineage>
        <taxon>Bacteria</taxon>
        <taxon>Pseudomonadati</taxon>
        <taxon>Pseudomonadota</taxon>
        <taxon>Betaproteobacteria</taxon>
        <taxon>Burkholderiales</taxon>
        <taxon>Alcaligenaceae</taxon>
        <taxon>Basilea</taxon>
    </lineage>
</organism>
<dbReference type="Proteomes" id="UP000028945">
    <property type="component" value="Chromosome"/>
</dbReference>
<sequence>MKLQKLTLITLMGLLVVACGDDKAKTVEEMTFHDKAYFLANEKEADEKVLECAVDLSLMPKEKTFNFFGENDDDDQDGEDLSKLSPKEIADRAEQKIKLINAKKSECQAAKQAQRENAQKRIKEQLTKELATAEAQWVEDNLGFTTEQLIQRYERSDCARTFDMSAKCQVAYQHYQKNLSDYIDTLSKDDYTSLYALQKSWCENRLSDLDPASKCGLLRQKLDSTLNAFRTNANAEALSNFVQKNCQDLDSLQGKACSDIVPIVQENTRKLQASLKNDKQVFAQKHHACVEQLAQYAKDNQSTPDKVLNAFLNTSAECTQVGLTALEMGLSIEEATFLKDMATE</sequence>
<reference evidence="2 3" key="1">
    <citation type="journal article" date="2014" name="BMC Genomics">
        <title>A genomic perspective on a new bacterial genus and species from the Alcaligenaceae family, Basilea psittacipulmonis.</title>
        <authorList>
            <person name="Whiteson K.L."/>
            <person name="Hernandez D."/>
            <person name="Lazarevic V."/>
            <person name="Gaia N."/>
            <person name="Farinelli L."/>
            <person name="Francois P."/>
            <person name="Pilo P."/>
            <person name="Frey J."/>
            <person name="Schrenzel J."/>
        </authorList>
    </citation>
    <scope>NUCLEOTIDE SEQUENCE [LARGE SCALE GENOMIC DNA]</scope>
    <source>
        <strain evidence="2 3">DSM 24701</strain>
    </source>
</reference>
<proteinExistence type="predicted"/>
<dbReference type="AlphaFoldDB" id="A0A077DI72"/>
<dbReference type="HOGENOM" id="CLU_805766_0_0_4"/>
<evidence type="ECO:0000256" key="1">
    <source>
        <dbReference type="SAM" id="Coils"/>
    </source>
</evidence>
<name>A0A077DI72_9BURK</name>
<dbReference type="EMBL" id="CP009238">
    <property type="protein sequence ID" value="AIL33207.1"/>
    <property type="molecule type" value="Genomic_DNA"/>
</dbReference>
<protein>
    <recommendedName>
        <fullName evidence="4">Lysozyme inhibitor LprI N-terminal domain-containing protein</fullName>
    </recommendedName>
</protein>
<feature type="coiled-coil region" evidence="1">
    <location>
        <begin position="90"/>
        <end position="136"/>
    </location>
</feature>
<evidence type="ECO:0008006" key="4">
    <source>
        <dbReference type="Google" id="ProtNLM"/>
    </source>
</evidence>
<dbReference type="KEGG" id="bpsi:IX83_07780"/>
<accession>A0A077DI72</accession>
<dbReference type="RefSeq" id="WP_038500952.1">
    <property type="nucleotide sequence ID" value="NZ_AFWK01000096.1"/>
</dbReference>
<keyword evidence="1" id="KW-0175">Coiled coil</keyword>
<evidence type="ECO:0000313" key="2">
    <source>
        <dbReference type="EMBL" id="AIL33207.1"/>
    </source>
</evidence>
<dbReference type="PROSITE" id="PS51257">
    <property type="entry name" value="PROKAR_LIPOPROTEIN"/>
    <property type="match status" value="1"/>
</dbReference>
<keyword evidence="3" id="KW-1185">Reference proteome</keyword>
<gene>
    <name evidence="2" type="ORF">IX83_07780</name>
</gene>
<evidence type="ECO:0000313" key="3">
    <source>
        <dbReference type="Proteomes" id="UP000028945"/>
    </source>
</evidence>